<dbReference type="SMART" id="SM00986">
    <property type="entry name" value="UDG"/>
    <property type="match status" value="1"/>
</dbReference>
<protein>
    <submittedName>
        <fullName evidence="2">DNA-deoxyinosine glycosylase</fullName>
        <ecNumber evidence="2">3.2.2.15</ecNumber>
    </submittedName>
</protein>
<dbReference type="SMART" id="SM00987">
    <property type="entry name" value="UreE_C"/>
    <property type="match status" value="1"/>
</dbReference>
<dbReference type="Pfam" id="PF03167">
    <property type="entry name" value="UDG"/>
    <property type="match status" value="1"/>
</dbReference>
<dbReference type="KEGG" id="srhi:H9L12_01825"/>
<evidence type="ECO:0000259" key="1">
    <source>
        <dbReference type="SMART" id="SM00986"/>
    </source>
</evidence>
<evidence type="ECO:0000313" key="3">
    <source>
        <dbReference type="Proteomes" id="UP000515955"/>
    </source>
</evidence>
<dbReference type="InterPro" id="IPR036895">
    <property type="entry name" value="Uracil-DNA_glycosylase-like_sf"/>
</dbReference>
<accession>A0A7G9SC18</accession>
<keyword evidence="2" id="KW-0378">Hydrolase</keyword>
<gene>
    <name evidence="2" type="ORF">H9L12_01825</name>
</gene>
<reference evidence="2 3" key="1">
    <citation type="submission" date="2020-08" db="EMBL/GenBank/DDBJ databases">
        <title>Genome sequence of Sphingomonas rhizophila KACC 19189T.</title>
        <authorList>
            <person name="Hyun D.-W."/>
            <person name="Bae J.-W."/>
        </authorList>
    </citation>
    <scope>NUCLEOTIDE SEQUENCE [LARGE SCALE GENOMIC DNA]</scope>
    <source>
        <strain evidence="2 3">KACC 19189</strain>
    </source>
</reference>
<dbReference type="InterPro" id="IPR026353">
    <property type="entry name" value="Hypoxan-DNA_Glyclase"/>
</dbReference>
<name>A0A7G9SC18_9SPHN</name>
<dbReference type="GO" id="GO:0033958">
    <property type="term" value="F:DNA-deoxyinosine glycosylase activity"/>
    <property type="evidence" value="ECO:0007669"/>
    <property type="project" value="UniProtKB-EC"/>
</dbReference>
<dbReference type="AlphaFoldDB" id="A0A7G9SC18"/>
<keyword evidence="2" id="KW-0326">Glycosidase</keyword>
<dbReference type="NCBIfam" id="TIGR04274">
    <property type="entry name" value="hypoxanDNAglyco"/>
    <property type="match status" value="1"/>
</dbReference>
<sequence>MVRKASMSPVGSDDAVLLVLGSLPGEASLAAQRYYAHPRNQFWRLLGDAIGEPLATLDYEERLARLAARRIALWDVVSEATRSGSLDGAIRGATANPLADYVETHGDLRAVAFNGQTAAKIGRRALIGSALTLIDLPSSSPAYTLSYAAKADRWSVLGPLAPSAKSGRMA</sequence>
<feature type="domain" description="Uracil-DNA glycosylase-like" evidence="1">
    <location>
        <begin position="8"/>
        <end position="158"/>
    </location>
</feature>
<dbReference type="Proteomes" id="UP000515955">
    <property type="component" value="Chromosome"/>
</dbReference>
<dbReference type="RefSeq" id="WP_187542385.1">
    <property type="nucleotide sequence ID" value="NZ_CP060717.1"/>
</dbReference>
<proteinExistence type="predicted"/>
<organism evidence="2 3">
    <name type="scientific">Sphingomonas rhizophila</name>
    <dbReference type="NCBI Taxonomy" id="2071607"/>
    <lineage>
        <taxon>Bacteria</taxon>
        <taxon>Pseudomonadati</taxon>
        <taxon>Pseudomonadota</taxon>
        <taxon>Alphaproteobacteria</taxon>
        <taxon>Sphingomonadales</taxon>
        <taxon>Sphingomonadaceae</taxon>
        <taxon>Sphingomonas</taxon>
    </lineage>
</organism>
<dbReference type="SUPFAM" id="SSF52141">
    <property type="entry name" value="Uracil-DNA glycosylase-like"/>
    <property type="match status" value="1"/>
</dbReference>
<dbReference type="InterPro" id="IPR005122">
    <property type="entry name" value="Uracil-DNA_glycosylase-like"/>
</dbReference>
<evidence type="ECO:0000313" key="2">
    <source>
        <dbReference type="EMBL" id="QNN65393.1"/>
    </source>
</evidence>
<dbReference type="EC" id="3.2.2.15" evidence="2"/>
<dbReference type="CDD" id="cd10032">
    <property type="entry name" value="UDG-F6_HDG"/>
    <property type="match status" value="1"/>
</dbReference>
<dbReference type="EMBL" id="CP060717">
    <property type="protein sequence ID" value="QNN65393.1"/>
    <property type="molecule type" value="Genomic_DNA"/>
</dbReference>
<dbReference type="Gene3D" id="3.40.470.10">
    <property type="entry name" value="Uracil-DNA glycosylase-like domain"/>
    <property type="match status" value="1"/>
</dbReference>
<keyword evidence="3" id="KW-1185">Reference proteome</keyword>